<protein>
    <submittedName>
        <fullName evidence="2">Uncharacterized protein</fullName>
    </submittedName>
</protein>
<evidence type="ECO:0000313" key="3">
    <source>
        <dbReference type="Proteomes" id="UP000243723"/>
    </source>
</evidence>
<reference evidence="2 3" key="1">
    <citation type="submission" date="2017-05" db="EMBL/GenBank/DDBJ databases">
        <title>Draft genome sequence of Elsinoe australis.</title>
        <authorList>
            <person name="Cheng Q."/>
        </authorList>
    </citation>
    <scope>NUCLEOTIDE SEQUENCE [LARGE SCALE GENOMIC DNA]</scope>
    <source>
        <strain evidence="2 3">NL1</strain>
    </source>
</reference>
<dbReference type="GO" id="GO:0005576">
    <property type="term" value="C:extracellular region"/>
    <property type="evidence" value="ECO:0007669"/>
    <property type="project" value="TreeGrafter"/>
</dbReference>
<dbReference type="EMBL" id="NHZQ01000155">
    <property type="protein sequence ID" value="PSK49417.1"/>
    <property type="molecule type" value="Genomic_DNA"/>
</dbReference>
<dbReference type="STRING" id="40998.A0A2P7ZMI0"/>
<accession>A0A2P7ZMI0</accession>
<dbReference type="Proteomes" id="UP000243723">
    <property type="component" value="Unassembled WGS sequence"/>
</dbReference>
<evidence type="ECO:0000256" key="1">
    <source>
        <dbReference type="SAM" id="SignalP"/>
    </source>
</evidence>
<dbReference type="OrthoDB" id="2099887at2759"/>
<dbReference type="PANTHER" id="PTHR38787:SF3">
    <property type="entry name" value="REGULATORY P DOMAIN-CONTAINING PROTEIN"/>
    <property type="match status" value="1"/>
</dbReference>
<keyword evidence="1" id="KW-0732">Signal</keyword>
<dbReference type="InterPro" id="IPR027589">
    <property type="entry name" value="Choice_anch_B"/>
</dbReference>
<proteinExistence type="predicted"/>
<keyword evidence="3" id="KW-1185">Reference proteome</keyword>
<sequence>MKFSSIALFASGAAAFSLEQESFSKQEYASGQVHMAIMEAKHASWDRQRESGEMNAAQYPALDADVVKCVDGLAVVEAGNPNQTFKCNNMDLYDFKSHADLGSFTGEGSGSWGWTSPDGREFGIIGQADGAAFVEITPAGKLVYLGRLPQSSVPIIWREIRVWQNYVIIGSEAVGHGIQVFDLSRLLTIDPANPVNYSTTADVTAFFNETAYLPVGRAHNVHASDSNYVVAVGAQPRNSTCAAGIVFINMDNPARPNATGCASADGYTHDIECLVYKGPDTKYVGKDICYASNEDTLTIWDVTNKSGFNASRIISRTPYFGARYTHQSTVIDREWQDFLLIDDELDEENRVGPAADQFPVTYIFDITSLEKPVNTGIYKSKAFSIDHNQYVWDGLDYQSNYGAGLRVLDISSVRADPTGASIEEVAFFDIYPEDDALPNGGIIDFVGTWSHYANFPSGNILVNTIERGAFVVKMSQFPAKGYGKYTKKIRAA</sequence>
<organism evidence="2 3">
    <name type="scientific">Elsinoe australis</name>
    <dbReference type="NCBI Taxonomy" id="40998"/>
    <lineage>
        <taxon>Eukaryota</taxon>
        <taxon>Fungi</taxon>
        <taxon>Dikarya</taxon>
        <taxon>Ascomycota</taxon>
        <taxon>Pezizomycotina</taxon>
        <taxon>Dothideomycetes</taxon>
        <taxon>Dothideomycetidae</taxon>
        <taxon>Myriangiales</taxon>
        <taxon>Elsinoaceae</taxon>
        <taxon>Elsinoe</taxon>
    </lineage>
</organism>
<feature type="chain" id="PRO_5015104181" evidence="1">
    <location>
        <begin position="16"/>
        <end position="492"/>
    </location>
</feature>
<evidence type="ECO:0000313" key="2">
    <source>
        <dbReference type="EMBL" id="PSK49417.1"/>
    </source>
</evidence>
<dbReference type="NCBIfam" id="TIGR04312">
    <property type="entry name" value="choice_anch_B"/>
    <property type="match status" value="1"/>
</dbReference>
<dbReference type="AlphaFoldDB" id="A0A2P7ZMI0"/>
<gene>
    <name evidence="2" type="ORF">B9Z65_8212</name>
</gene>
<feature type="signal peptide" evidence="1">
    <location>
        <begin position="1"/>
        <end position="15"/>
    </location>
</feature>
<name>A0A2P7ZMI0_9PEZI</name>
<dbReference type="PANTHER" id="PTHR38787">
    <property type="entry name" value="REGULATORY P DOMAIN-CONTAINING PROTEIN"/>
    <property type="match status" value="1"/>
</dbReference>
<comment type="caution">
    <text evidence="2">The sequence shown here is derived from an EMBL/GenBank/DDBJ whole genome shotgun (WGS) entry which is preliminary data.</text>
</comment>